<dbReference type="Proteomes" id="UP000177057">
    <property type="component" value="Unassembled WGS sequence"/>
</dbReference>
<name>A0A1F5N136_9BACT</name>
<dbReference type="Pfam" id="PF08241">
    <property type="entry name" value="Methyltransf_11"/>
    <property type="match status" value="1"/>
</dbReference>
<dbReference type="InterPro" id="IPR013216">
    <property type="entry name" value="Methyltransf_11"/>
</dbReference>
<sequence length="276" mass="30915">MSYEKQHELGLAGLALLRNWLVGNNKDAKPILEEIKGLIKKSSVEGEVTTLDVSKGYQAWAETYDSVPNLLIQVEEPVVRSVLKKFKPGDALDAACGSGRYSEFLNFLGHKVTGVDLSPDMLSQARKNRSKQINFLQGDLTEIPLNDETVDLEICALALTHFPNIDKALSELSRVVRSKGHIVISDIHPWLVALGGQAEFFDQLGKHNYVPNYIHWHSSYFESFNRLGLKVIQCLEPIMEQKHVKLAKTGFSLKEKTVEVALKDLPIAVVWVLEKP</sequence>
<dbReference type="InterPro" id="IPR029063">
    <property type="entry name" value="SAM-dependent_MTases_sf"/>
</dbReference>
<dbReference type="CDD" id="cd02440">
    <property type="entry name" value="AdoMet_MTases"/>
    <property type="match status" value="1"/>
</dbReference>
<reference evidence="2 3" key="1">
    <citation type="journal article" date="2016" name="Nat. Commun.">
        <title>Thousands of microbial genomes shed light on interconnected biogeochemical processes in an aquifer system.</title>
        <authorList>
            <person name="Anantharaman K."/>
            <person name="Brown C.T."/>
            <person name="Hug L.A."/>
            <person name="Sharon I."/>
            <person name="Castelle C.J."/>
            <person name="Probst A.J."/>
            <person name="Thomas B.C."/>
            <person name="Singh A."/>
            <person name="Wilkins M.J."/>
            <person name="Karaoz U."/>
            <person name="Brodie E.L."/>
            <person name="Williams K.H."/>
            <person name="Hubbard S.S."/>
            <person name="Banfield J.F."/>
        </authorList>
    </citation>
    <scope>NUCLEOTIDE SEQUENCE [LARGE SCALE GENOMIC DNA]</scope>
</reference>
<dbReference type="GO" id="GO:0008757">
    <property type="term" value="F:S-adenosylmethionine-dependent methyltransferase activity"/>
    <property type="evidence" value="ECO:0007669"/>
    <property type="project" value="InterPro"/>
</dbReference>
<gene>
    <name evidence="2" type="ORF">A3H40_03765</name>
</gene>
<proteinExistence type="predicted"/>
<dbReference type="AlphaFoldDB" id="A0A1F5N136"/>
<evidence type="ECO:0000313" key="3">
    <source>
        <dbReference type="Proteomes" id="UP000177057"/>
    </source>
</evidence>
<dbReference type="Gene3D" id="3.40.50.150">
    <property type="entry name" value="Vaccinia Virus protein VP39"/>
    <property type="match status" value="1"/>
</dbReference>
<dbReference type="SUPFAM" id="SSF53335">
    <property type="entry name" value="S-adenosyl-L-methionine-dependent methyltransferases"/>
    <property type="match status" value="1"/>
</dbReference>
<dbReference type="EMBL" id="MFDV01000020">
    <property type="protein sequence ID" value="OGE71321.1"/>
    <property type="molecule type" value="Genomic_DNA"/>
</dbReference>
<accession>A0A1F5N136</accession>
<evidence type="ECO:0000313" key="2">
    <source>
        <dbReference type="EMBL" id="OGE71321.1"/>
    </source>
</evidence>
<feature type="domain" description="Methyltransferase type 11" evidence="1">
    <location>
        <begin position="92"/>
        <end position="184"/>
    </location>
</feature>
<dbReference type="STRING" id="1797794.A3H40_03765"/>
<comment type="caution">
    <text evidence="2">The sequence shown here is derived from an EMBL/GenBank/DDBJ whole genome shotgun (WGS) entry which is preliminary data.</text>
</comment>
<dbReference type="PANTHER" id="PTHR43591">
    <property type="entry name" value="METHYLTRANSFERASE"/>
    <property type="match status" value="1"/>
</dbReference>
<evidence type="ECO:0000259" key="1">
    <source>
        <dbReference type="Pfam" id="PF08241"/>
    </source>
</evidence>
<organism evidence="2 3">
    <name type="scientific">Candidatus Daviesbacteria bacterium RIFCSPLOWO2_02_FULL_38_15</name>
    <dbReference type="NCBI Taxonomy" id="1797794"/>
    <lineage>
        <taxon>Bacteria</taxon>
        <taxon>Candidatus Daviesiibacteriota</taxon>
    </lineage>
</organism>
<protein>
    <recommendedName>
        <fullName evidence="1">Methyltransferase type 11 domain-containing protein</fullName>
    </recommendedName>
</protein>